<evidence type="ECO:0000256" key="5">
    <source>
        <dbReference type="ARBA" id="ARBA00022490"/>
    </source>
</evidence>
<evidence type="ECO:0000256" key="12">
    <source>
        <dbReference type="SAM" id="MobiDB-lite"/>
    </source>
</evidence>
<feature type="compositionally biased region" description="Polar residues" evidence="12">
    <location>
        <begin position="882"/>
        <end position="904"/>
    </location>
</feature>
<dbReference type="Proteomes" id="UP000319801">
    <property type="component" value="Unassembled WGS sequence"/>
</dbReference>
<evidence type="ECO:0000259" key="14">
    <source>
        <dbReference type="Pfam" id="PF08167"/>
    </source>
</evidence>
<evidence type="ECO:0000256" key="9">
    <source>
        <dbReference type="ARBA" id="ARBA00023163"/>
    </source>
</evidence>
<evidence type="ECO:0000259" key="13">
    <source>
        <dbReference type="Pfam" id="PF08166"/>
    </source>
</evidence>
<keyword evidence="7" id="KW-0677">Repeat</keyword>
<keyword evidence="16" id="KW-1185">Reference proteome</keyword>
<dbReference type="GO" id="GO:0005737">
    <property type="term" value="C:cytoplasm"/>
    <property type="evidence" value="ECO:0007669"/>
    <property type="project" value="UniProtKB-SubCell"/>
</dbReference>
<dbReference type="Pfam" id="PF08166">
    <property type="entry name" value="PELP1_HEAT"/>
    <property type="match status" value="2"/>
</dbReference>
<dbReference type="PANTHER" id="PTHR34105:SF1">
    <property type="entry name" value="PROLINE-, GLUTAMIC ACID- AND LEUCINE-RICH PROTEIN 1"/>
    <property type="match status" value="1"/>
</dbReference>
<feature type="region of interest" description="Disordered" evidence="12">
    <location>
        <begin position="882"/>
        <end position="1018"/>
    </location>
</feature>
<evidence type="ECO:0000256" key="6">
    <source>
        <dbReference type="ARBA" id="ARBA00022491"/>
    </source>
</evidence>
<keyword evidence="5" id="KW-0963">Cytoplasm</keyword>
<sequence>MATAAWLHGPKNMRLTEGLVSALKEERPEYLPAILADYREHGVVGTQNCGTVGGLVGISNSRLGSSKTRFEGLCLLSMLVKDSSSEVFQQHCLSWLRSLQQIIQSQAPLPSVQLAVSVLQDVLQYSSQLPELAREVGLNSILGILTSLLGLKPECQLAAMEGMMACMTYYPRACGSLKEKLGVYFLSKMDSDNPNVQDVACKCYGRLPCLGGVLERGGGGGRRAEGWTSQVHCLLASANSILGHLYQDIETEETIQYEGPGVDLPFPPLDDVDPLLILQLRHRYRAVCLALTHTLSVDPATSVRLPIQHVLNLVCRALAVSIKNVNVTSEGCLRLLVLPTIHSDSLEVLSALIKVVGAGLVQYCNVLSRLFSQALCAWTPLPEASLGQQRAYSAVRVALYHTLELWVRVGRASSAVLQGNSSHSELLFAHLIGDITPGTEAVKLRSGQIAMPDLVAAAGKSGPRRTKGMGIGDPGGVSLQRKGDSLANQDTCFAALRVLRQIILTSGTLLKDDLHKKLQELVVPLCIRLQQQAQCSNWDVGSISGQYGSAAPRCELYALLLALVLVPSPRWPAPLSCAVCVFSQGSKDRSITVSSFCAEALTICNALLHPRTPSISVPLSPLTVKATPTASVLAPTQNPSLSLPTLLGAPAPGPSFAARHPLTLDSASLLSSLENHLPLGPPVLSTPAGATGAQGELLLSSSAQAAELAGLAAPPETQRQVFVRYDKEEPEDVEISLESDSDDSVVIMPQGMMLEMQEGASNTQSLTLPPGSVIPVPNATLGSEAGPVETSLSSDLPTTIGHQMLSADANIMNSFPGSSQTEQLVSLVPPLNSNAVPLAASSGALGNSLPAGAQLQQMLMQPSPGGQPGQLGLSLHMQLQNQLVQSSRQPAANEQDQNVININSTDDEEEEEDEGIEDEDELGEEEEEEEGLEEDEEEEGLEEDEEEEGSDFPEDGYQGVEFGFDEEEDEGEEIEEEEDDEDDEEEIQALDADSRRDVVGEEEGEIMIEGQEERGVGTFPMEAERLVEGGIEEMKAVQSIYEEEGELKDKGGIEEIENIGAVERNESGVGDQQIETRVIGAEGEQMEENASVEAADQEVQPQEQEGFRPESEVTTEESGIPPEAQEQEGAVEVRADTPCANAEQEEIPNPSTATTAEKTAPLHIVETAEKEVVEEVQVAEEEEARGTKRKMEDMEEGEVSEKSSEKKKLDDEAMASMLADFVDCPPDDEDHGASQSQS</sequence>
<accession>A0A556TYY2</accession>
<evidence type="ECO:0000313" key="15">
    <source>
        <dbReference type="EMBL" id="TSL34624.1"/>
    </source>
</evidence>
<evidence type="ECO:0000256" key="11">
    <source>
        <dbReference type="ARBA" id="ARBA00030054"/>
    </source>
</evidence>
<evidence type="ECO:0000256" key="3">
    <source>
        <dbReference type="ARBA" id="ARBA00010511"/>
    </source>
</evidence>
<evidence type="ECO:0000256" key="8">
    <source>
        <dbReference type="ARBA" id="ARBA00023159"/>
    </source>
</evidence>
<dbReference type="GO" id="GO:0005634">
    <property type="term" value="C:nucleus"/>
    <property type="evidence" value="ECO:0007669"/>
    <property type="project" value="UniProtKB-SubCell"/>
</dbReference>
<feature type="compositionally biased region" description="Acidic residues" evidence="12">
    <location>
        <begin position="905"/>
        <end position="954"/>
    </location>
</feature>
<feature type="compositionally biased region" description="Acidic residues" evidence="12">
    <location>
        <begin position="1174"/>
        <end position="1183"/>
    </location>
</feature>
<dbReference type="EMBL" id="VCAZ01000030">
    <property type="protein sequence ID" value="TSL34624.1"/>
    <property type="molecule type" value="Genomic_DNA"/>
</dbReference>
<organism evidence="15 16">
    <name type="scientific">Bagarius yarrelli</name>
    <name type="common">Goonch</name>
    <name type="synonym">Bagrus yarrelli</name>
    <dbReference type="NCBI Taxonomy" id="175774"/>
    <lineage>
        <taxon>Eukaryota</taxon>
        <taxon>Metazoa</taxon>
        <taxon>Chordata</taxon>
        <taxon>Craniata</taxon>
        <taxon>Vertebrata</taxon>
        <taxon>Euteleostomi</taxon>
        <taxon>Actinopterygii</taxon>
        <taxon>Neopterygii</taxon>
        <taxon>Teleostei</taxon>
        <taxon>Ostariophysi</taxon>
        <taxon>Siluriformes</taxon>
        <taxon>Sisoridae</taxon>
        <taxon>Sisorinae</taxon>
        <taxon>Bagarius</taxon>
    </lineage>
</organism>
<evidence type="ECO:0000256" key="4">
    <source>
        <dbReference type="ARBA" id="ARBA00018417"/>
    </source>
</evidence>
<feature type="compositionally biased region" description="Basic and acidic residues" evidence="12">
    <location>
        <begin position="1199"/>
        <end position="1211"/>
    </location>
</feature>
<reference evidence="15 16" key="1">
    <citation type="journal article" date="2019" name="Genome Biol. Evol.">
        <title>Whole-Genome Sequencing of the Giant Devil Catfish, Bagarius yarrelli.</title>
        <authorList>
            <person name="Jiang W."/>
            <person name="Lv Y."/>
            <person name="Cheng L."/>
            <person name="Yang K."/>
            <person name="Chao B."/>
            <person name="Wang X."/>
            <person name="Li Y."/>
            <person name="Pan X."/>
            <person name="You X."/>
            <person name="Zhang Y."/>
            <person name="Yang J."/>
            <person name="Li J."/>
            <person name="Zhang X."/>
            <person name="Liu S."/>
            <person name="Sun C."/>
            <person name="Yang J."/>
            <person name="Shi Q."/>
        </authorList>
    </citation>
    <scope>NUCLEOTIDE SEQUENCE [LARGE SCALE GENOMIC DNA]</scope>
    <source>
        <strain evidence="15">JWS20170419001</strain>
        <tissue evidence="15">Muscle</tissue>
    </source>
</reference>
<evidence type="ECO:0000256" key="2">
    <source>
        <dbReference type="ARBA" id="ARBA00004496"/>
    </source>
</evidence>
<evidence type="ECO:0000256" key="1">
    <source>
        <dbReference type="ARBA" id="ARBA00004123"/>
    </source>
</evidence>
<dbReference type="SUPFAM" id="SSF48371">
    <property type="entry name" value="ARM repeat"/>
    <property type="match status" value="1"/>
</dbReference>
<keyword evidence="10" id="KW-0539">Nucleus</keyword>
<feature type="compositionally biased region" description="Acidic residues" evidence="12">
    <location>
        <begin position="963"/>
        <end position="988"/>
    </location>
</feature>
<dbReference type="InterPro" id="IPR016024">
    <property type="entry name" value="ARM-type_fold"/>
</dbReference>
<dbReference type="OrthoDB" id="20900at2759"/>
<keyword evidence="8" id="KW-0010">Activator</keyword>
<evidence type="ECO:0000313" key="16">
    <source>
        <dbReference type="Proteomes" id="UP000319801"/>
    </source>
</evidence>
<dbReference type="PANTHER" id="PTHR34105">
    <property type="entry name" value="PROLINE-, GLUTAMIC ACID- AND LEUCINE-RICH PROTEIN 1"/>
    <property type="match status" value="1"/>
</dbReference>
<keyword evidence="6" id="KW-0678">Repressor</keyword>
<gene>
    <name evidence="15" type="ORF">Baya_6837</name>
</gene>
<comment type="subcellular location">
    <subcellularLocation>
        <location evidence="2">Cytoplasm</location>
    </subcellularLocation>
    <subcellularLocation>
        <location evidence="1">Nucleus</location>
    </subcellularLocation>
</comment>
<feature type="domain" description="PELP1 middle" evidence="13">
    <location>
        <begin position="392"/>
        <end position="447"/>
    </location>
</feature>
<comment type="similarity">
    <text evidence="3">Belongs to the RIX1/PELP1 family.</text>
</comment>
<dbReference type="Pfam" id="PF08167">
    <property type="entry name" value="RIX1"/>
    <property type="match status" value="1"/>
</dbReference>
<feature type="region of interest" description="Disordered" evidence="12">
    <location>
        <begin position="1086"/>
        <end position="1238"/>
    </location>
</feature>
<dbReference type="AlphaFoldDB" id="A0A556TYY2"/>
<keyword evidence="9" id="KW-0804">Transcription</keyword>
<comment type="caution">
    <text evidence="15">The sequence shown here is derived from an EMBL/GenBank/DDBJ whole genome shotgun (WGS) entry which is preliminary data.</text>
</comment>
<dbReference type="Gene3D" id="1.25.10.10">
    <property type="entry name" value="Leucine-rich Repeat Variant"/>
    <property type="match status" value="1"/>
</dbReference>
<protein>
    <recommendedName>
        <fullName evidence="4">Proline-, glutamic acid- and leucine-rich protein 1</fullName>
    </recommendedName>
    <alternativeName>
        <fullName evidence="11">Modulator of non-genomic activity of estrogen receptor</fullName>
    </alternativeName>
</protein>
<dbReference type="InterPro" id="IPR012583">
    <property type="entry name" value="RIX1_N"/>
</dbReference>
<proteinExistence type="inferred from homology"/>
<evidence type="ECO:0000256" key="10">
    <source>
        <dbReference type="ARBA" id="ARBA00023242"/>
    </source>
</evidence>
<evidence type="ECO:0000256" key="7">
    <source>
        <dbReference type="ARBA" id="ARBA00022737"/>
    </source>
</evidence>
<feature type="domain" description="PELP1 middle" evidence="13">
    <location>
        <begin position="553"/>
        <end position="614"/>
    </location>
</feature>
<name>A0A556TYY2_BAGYA</name>
<dbReference type="GO" id="GO:0006364">
    <property type="term" value="P:rRNA processing"/>
    <property type="evidence" value="ECO:0007669"/>
    <property type="project" value="TreeGrafter"/>
</dbReference>
<dbReference type="InterPro" id="IPR011989">
    <property type="entry name" value="ARM-like"/>
</dbReference>
<dbReference type="InterPro" id="IPR012980">
    <property type="entry name" value="PELP1_middle"/>
</dbReference>
<feature type="domain" description="Pre-rRNA-processing protein RIX1 N-terminal" evidence="14">
    <location>
        <begin position="20"/>
        <end position="195"/>
    </location>
</feature>